<dbReference type="EMBL" id="QGML01001266">
    <property type="protein sequence ID" value="TVY89403.1"/>
    <property type="molecule type" value="Genomic_DNA"/>
</dbReference>
<dbReference type="InterPro" id="IPR017853">
    <property type="entry name" value="GH"/>
</dbReference>
<dbReference type="Gene3D" id="3.20.20.300">
    <property type="entry name" value="Glycoside hydrolase, family 3, N-terminal domain"/>
    <property type="match status" value="1"/>
</dbReference>
<evidence type="ECO:0000256" key="4">
    <source>
        <dbReference type="ARBA" id="ARBA00005336"/>
    </source>
</evidence>
<protein>
    <recommendedName>
        <fullName evidence="5">beta-glucosidase</fullName>
        <ecNumber evidence="5">3.2.1.21</ecNumber>
    </recommendedName>
</protein>
<dbReference type="PANTHER" id="PTHR42715">
    <property type="entry name" value="BETA-GLUCOSIDASE"/>
    <property type="match status" value="1"/>
</dbReference>
<evidence type="ECO:0000256" key="7">
    <source>
        <dbReference type="ARBA" id="ARBA00022729"/>
    </source>
</evidence>
<dbReference type="InterPro" id="IPR002772">
    <property type="entry name" value="Glyco_hydro_3_C"/>
</dbReference>
<evidence type="ECO:0000256" key="14">
    <source>
        <dbReference type="SAM" id="SignalP"/>
    </source>
</evidence>
<comment type="subcellular location">
    <subcellularLocation>
        <location evidence="2">Secreted</location>
    </subcellularLocation>
</comment>
<keyword evidence="12" id="KW-0326">Glycosidase</keyword>
<evidence type="ECO:0000256" key="13">
    <source>
        <dbReference type="ARBA" id="ARBA00023326"/>
    </source>
</evidence>
<dbReference type="InterPro" id="IPR001764">
    <property type="entry name" value="Glyco_hydro_3_N"/>
</dbReference>
<dbReference type="SUPFAM" id="SSF51445">
    <property type="entry name" value="(Trans)glycosidases"/>
    <property type="match status" value="1"/>
</dbReference>
<feature type="signal peptide" evidence="14">
    <location>
        <begin position="1"/>
        <end position="27"/>
    </location>
</feature>
<keyword evidence="10" id="KW-0325">Glycoprotein</keyword>
<organism evidence="16 17">
    <name type="scientific">Lachnellula willkommii</name>
    <dbReference type="NCBI Taxonomy" id="215461"/>
    <lineage>
        <taxon>Eukaryota</taxon>
        <taxon>Fungi</taxon>
        <taxon>Dikarya</taxon>
        <taxon>Ascomycota</taxon>
        <taxon>Pezizomycotina</taxon>
        <taxon>Leotiomycetes</taxon>
        <taxon>Helotiales</taxon>
        <taxon>Lachnaceae</taxon>
        <taxon>Lachnellula</taxon>
    </lineage>
</organism>
<comment type="pathway">
    <text evidence="3">Glycan metabolism; cellulose degradation.</text>
</comment>
<dbReference type="PRINTS" id="PR00133">
    <property type="entry name" value="GLHYDRLASE3"/>
</dbReference>
<keyword evidence="11" id="KW-0119">Carbohydrate metabolism</keyword>
<dbReference type="InterPro" id="IPR050288">
    <property type="entry name" value="Cellulose_deg_GH3"/>
</dbReference>
<dbReference type="Gene3D" id="3.40.50.1700">
    <property type="entry name" value="Glycoside hydrolase family 3 C-terminal domain"/>
    <property type="match status" value="1"/>
</dbReference>
<evidence type="ECO:0000313" key="17">
    <source>
        <dbReference type="Proteomes" id="UP000315522"/>
    </source>
</evidence>
<evidence type="ECO:0000256" key="12">
    <source>
        <dbReference type="ARBA" id="ARBA00023295"/>
    </source>
</evidence>
<evidence type="ECO:0000259" key="15">
    <source>
        <dbReference type="SMART" id="SM01217"/>
    </source>
</evidence>
<evidence type="ECO:0000256" key="5">
    <source>
        <dbReference type="ARBA" id="ARBA00012744"/>
    </source>
</evidence>
<dbReference type="InterPro" id="IPR036962">
    <property type="entry name" value="Glyco_hydro_3_N_sf"/>
</dbReference>
<evidence type="ECO:0000256" key="1">
    <source>
        <dbReference type="ARBA" id="ARBA00000448"/>
    </source>
</evidence>
<evidence type="ECO:0000256" key="10">
    <source>
        <dbReference type="ARBA" id="ARBA00023180"/>
    </source>
</evidence>
<evidence type="ECO:0000313" key="16">
    <source>
        <dbReference type="EMBL" id="TVY89403.1"/>
    </source>
</evidence>
<dbReference type="AlphaFoldDB" id="A0A559M8W4"/>
<sequence length="774" mass="82459">MQSFISSPRGISLLTIALALFSPLVSGATYSNTTATNSTTVGLLSSDTVTLDAKWDAAYLKAQALVAQLNNTEKVELITGSDVASVNWTALQFKDGDQGVISYYDASGFSETSALVQTWDRNLWTLQMEAVGAEFYGKGFQVVNGPTSGPLGRTPWGGRLVETMGQDAYLNGQLVGLATEGFLTAGVVPGGKHFLLNEQETNRTSQQASAGTTYTSNVDDKTLHETYLFPFYDAVKSGMAGMMCAMSRVNGSQACENSALLNKILKTDLGFPGMVFPDADAQITAFGSANGGEDYGSSQLWTDTLVAGLANGSFTQERLDDMAIRNVIPYYYADLDNGQQPNISYSTDYVDVRANHSSIIRQVGSASLSLLKNVNNALPLSKPKSIAIFGANAGPVMAGPGIGFSVSGTESTYQGHLAGGSGSGTSTFPYLVTPHDALLLRSINDGTVFRWVMNDTGYASSSGGMGGMGGGSSSKSTSFGTGTNTAISFTSYATDMEVCIVFLNAYSGEGADRTELYNTDQDDLVISVASSCNNTIVVINTVGARLMDAWIENENVTAVVYGGLLGQNSGYSIADVLYGDVNPSGRLPHTIAKNESDYNVGICYTAVCNFTEGNYIDYKYFDSYNVTPRFEFGFGLSYTTFSYSDITVTQTATLNSTYATGTLSVGGRADLWDDIVNVTAVISNTGTIDGHEVAQLYLEFPAEADQPVRQLRGFEKVLVAAGDQQAVGFTLRRRDLSYWDVAAQEWAVAAGTYNFTVGASSRDLRLTATLDIEI</sequence>
<name>A0A559M8W4_9HELO</name>
<dbReference type="EC" id="3.2.1.21" evidence="5"/>
<dbReference type="GO" id="GO:0008422">
    <property type="term" value="F:beta-glucosidase activity"/>
    <property type="evidence" value="ECO:0007669"/>
    <property type="project" value="UniProtKB-EC"/>
</dbReference>
<evidence type="ECO:0000256" key="11">
    <source>
        <dbReference type="ARBA" id="ARBA00023277"/>
    </source>
</evidence>
<evidence type="ECO:0000256" key="9">
    <source>
        <dbReference type="ARBA" id="ARBA00023001"/>
    </source>
</evidence>
<dbReference type="PANTHER" id="PTHR42715:SF14">
    <property type="entry name" value="BETA-GLUCOSIDASE D-RELATED"/>
    <property type="match status" value="1"/>
</dbReference>
<feature type="chain" id="PRO_5022219056" description="beta-glucosidase" evidence="14">
    <location>
        <begin position="28"/>
        <end position="774"/>
    </location>
</feature>
<evidence type="ECO:0000256" key="6">
    <source>
        <dbReference type="ARBA" id="ARBA00022525"/>
    </source>
</evidence>
<dbReference type="SUPFAM" id="SSF52279">
    <property type="entry name" value="Beta-D-glucan exohydrolase, C-terminal domain"/>
    <property type="match status" value="1"/>
</dbReference>
<comment type="caution">
    <text evidence="16">The sequence shown here is derived from an EMBL/GenBank/DDBJ whole genome shotgun (WGS) entry which is preliminary data.</text>
</comment>
<evidence type="ECO:0000256" key="2">
    <source>
        <dbReference type="ARBA" id="ARBA00004613"/>
    </source>
</evidence>
<evidence type="ECO:0000256" key="8">
    <source>
        <dbReference type="ARBA" id="ARBA00022801"/>
    </source>
</evidence>
<dbReference type="Proteomes" id="UP000315522">
    <property type="component" value="Unassembled WGS sequence"/>
</dbReference>
<dbReference type="FunFam" id="2.60.40.10:FF:000757">
    <property type="entry name" value="Beta-glucosidase G"/>
    <property type="match status" value="1"/>
</dbReference>
<comment type="catalytic activity">
    <reaction evidence="1">
        <text>Hydrolysis of terminal, non-reducing beta-D-glucosyl residues with release of beta-D-glucose.</text>
        <dbReference type="EC" id="3.2.1.21"/>
    </reaction>
</comment>
<keyword evidence="17" id="KW-1185">Reference proteome</keyword>
<gene>
    <name evidence="16" type="primary">bglD_1</name>
    <name evidence="16" type="ORF">LAWI1_G006077</name>
</gene>
<keyword evidence="13" id="KW-0624">Polysaccharide degradation</keyword>
<keyword evidence="8" id="KW-0378">Hydrolase</keyword>
<feature type="domain" description="Fibronectin type III-like" evidence="15">
    <location>
        <begin position="692"/>
        <end position="761"/>
    </location>
</feature>
<dbReference type="FunFam" id="3.40.50.1700:FF:000021">
    <property type="entry name" value="Probable beta-glucosidase D"/>
    <property type="match status" value="1"/>
</dbReference>
<dbReference type="InterPro" id="IPR013783">
    <property type="entry name" value="Ig-like_fold"/>
</dbReference>
<dbReference type="InterPro" id="IPR036881">
    <property type="entry name" value="Glyco_hydro_3_C_sf"/>
</dbReference>
<keyword evidence="7 14" id="KW-0732">Signal</keyword>
<dbReference type="Gene3D" id="2.60.40.10">
    <property type="entry name" value="Immunoglobulins"/>
    <property type="match status" value="1"/>
</dbReference>
<accession>A0A559M8W4</accession>
<dbReference type="Pfam" id="PF14310">
    <property type="entry name" value="Fn3-like"/>
    <property type="match status" value="1"/>
</dbReference>
<comment type="similarity">
    <text evidence="4">Belongs to the glycosyl hydrolase 3 family.</text>
</comment>
<dbReference type="Pfam" id="PF00933">
    <property type="entry name" value="Glyco_hydro_3"/>
    <property type="match status" value="1"/>
</dbReference>
<dbReference type="Pfam" id="PF01915">
    <property type="entry name" value="Glyco_hydro_3_C"/>
    <property type="match status" value="1"/>
</dbReference>
<keyword evidence="9" id="KW-0136">Cellulose degradation</keyword>
<dbReference type="GO" id="GO:0030245">
    <property type="term" value="P:cellulose catabolic process"/>
    <property type="evidence" value="ECO:0007669"/>
    <property type="project" value="UniProtKB-KW"/>
</dbReference>
<evidence type="ECO:0000256" key="3">
    <source>
        <dbReference type="ARBA" id="ARBA00004987"/>
    </source>
</evidence>
<keyword evidence="6" id="KW-0964">Secreted</keyword>
<dbReference type="GO" id="GO:0005576">
    <property type="term" value="C:extracellular region"/>
    <property type="evidence" value="ECO:0007669"/>
    <property type="project" value="UniProtKB-SubCell"/>
</dbReference>
<dbReference type="InterPro" id="IPR026891">
    <property type="entry name" value="Fn3-like"/>
</dbReference>
<dbReference type="SMART" id="SM01217">
    <property type="entry name" value="Fn3_like"/>
    <property type="match status" value="1"/>
</dbReference>
<proteinExistence type="inferred from homology"/>
<reference evidence="16 17" key="1">
    <citation type="submission" date="2018-05" db="EMBL/GenBank/DDBJ databases">
        <title>Genome sequencing and assembly of the regulated plant pathogen Lachnellula willkommii and related sister species for the development of diagnostic species identification markers.</title>
        <authorList>
            <person name="Giroux E."/>
            <person name="Bilodeau G."/>
        </authorList>
    </citation>
    <scope>NUCLEOTIDE SEQUENCE [LARGE SCALE GENOMIC DNA]</scope>
    <source>
        <strain evidence="16 17">CBS 172.35</strain>
    </source>
</reference>